<dbReference type="AlphaFoldDB" id="A0AAV6U471"/>
<comment type="caution">
    <text evidence="1">The sequence shown here is derived from an EMBL/GenBank/DDBJ whole genome shotgun (WGS) entry which is preliminary data.</text>
</comment>
<gene>
    <name evidence="1" type="ORF">JTE90_026266</name>
</gene>
<sequence>MTKLFVVHICIGCHLAQPKYFLPAWKPTHWWLFRKNKLDPDCKQTERDILDTHLTYLLGGVLFKDI</sequence>
<protein>
    <submittedName>
        <fullName evidence="1">Uncharacterized protein</fullName>
    </submittedName>
</protein>
<dbReference type="EMBL" id="JAFNEN010000703">
    <property type="protein sequence ID" value="KAG8178295.1"/>
    <property type="molecule type" value="Genomic_DNA"/>
</dbReference>
<name>A0AAV6U471_9ARAC</name>
<organism evidence="1 2">
    <name type="scientific">Oedothorax gibbosus</name>
    <dbReference type="NCBI Taxonomy" id="931172"/>
    <lineage>
        <taxon>Eukaryota</taxon>
        <taxon>Metazoa</taxon>
        <taxon>Ecdysozoa</taxon>
        <taxon>Arthropoda</taxon>
        <taxon>Chelicerata</taxon>
        <taxon>Arachnida</taxon>
        <taxon>Araneae</taxon>
        <taxon>Araneomorphae</taxon>
        <taxon>Entelegynae</taxon>
        <taxon>Araneoidea</taxon>
        <taxon>Linyphiidae</taxon>
        <taxon>Erigoninae</taxon>
        <taxon>Oedothorax</taxon>
    </lineage>
</organism>
<reference evidence="1 2" key="1">
    <citation type="journal article" date="2022" name="Nat. Ecol. Evol.">
        <title>A masculinizing supergene underlies an exaggerated male reproductive morph in a spider.</title>
        <authorList>
            <person name="Hendrickx F."/>
            <person name="De Corte Z."/>
            <person name="Sonet G."/>
            <person name="Van Belleghem S.M."/>
            <person name="Kostlbacher S."/>
            <person name="Vangestel C."/>
        </authorList>
    </citation>
    <scope>NUCLEOTIDE SEQUENCE [LARGE SCALE GENOMIC DNA]</scope>
    <source>
        <strain evidence="1">W744_W776</strain>
    </source>
</reference>
<dbReference type="Proteomes" id="UP000827092">
    <property type="component" value="Unassembled WGS sequence"/>
</dbReference>
<evidence type="ECO:0000313" key="2">
    <source>
        <dbReference type="Proteomes" id="UP000827092"/>
    </source>
</evidence>
<proteinExistence type="predicted"/>
<keyword evidence="2" id="KW-1185">Reference proteome</keyword>
<accession>A0AAV6U471</accession>
<evidence type="ECO:0000313" key="1">
    <source>
        <dbReference type="EMBL" id="KAG8178295.1"/>
    </source>
</evidence>